<dbReference type="PANTHER" id="PTHR43537:SF45">
    <property type="entry name" value="GNTR FAMILY REGULATORY PROTEIN"/>
    <property type="match status" value="1"/>
</dbReference>
<dbReference type="SMART" id="SM00345">
    <property type="entry name" value="HTH_GNTR"/>
    <property type="match status" value="1"/>
</dbReference>
<feature type="domain" description="HTH gntR-type" evidence="4">
    <location>
        <begin position="21"/>
        <end position="88"/>
    </location>
</feature>
<name>A0A3R7NXX8_9RHOB</name>
<dbReference type="SUPFAM" id="SSF48008">
    <property type="entry name" value="GntR ligand-binding domain-like"/>
    <property type="match status" value="1"/>
</dbReference>
<keyword evidence="6" id="KW-1185">Reference proteome</keyword>
<evidence type="ECO:0000259" key="4">
    <source>
        <dbReference type="PROSITE" id="PS50949"/>
    </source>
</evidence>
<organism evidence="5 6">
    <name type="scientific">Paracoccus methylarcula</name>
    <dbReference type="NCBI Taxonomy" id="72022"/>
    <lineage>
        <taxon>Bacteria</taxon>
        <taxon>Pseudomonadati</taxon>
        <taxon>Pseudomonadota</taxon>
        <taxon>Alphaproteobacteria</taxon>
        <taxon>Rhodobacterales</taxon>
        <taxon>Paracoccaceae</taxon>
        <taxon>Paracoccus</taxon>
    </lineage>
</organism>
<dbReference type="PANTHER" id="PTHR43537">
    <property type="entry name" value="TRANSCRIPTIONAL REGULATOR, GNTR FAMILY"/>
    <property type="match status" value="1"/>
</dbReference>
<dbReference type="PROSITE" id="PS50949">
    <property type="entry name" value="HTH_GNTR"/>
    <property type="match status" value="1"/>
</dbReference>
<evidence type="ECO:0000256" key="1">
    <source>
        <dbReference type="ARBA" id="ARBA00023015"/>
    </source>
</evidence>
<dbReference type="Pfam" id="PF07729">
    <property type="entry name" value="FCD"/>
    <property type="match status" value="1"/>
</dbReference>
<dbReference type="Gene3D" id="1.20.120.530">
    <property type="entry name" value="GntR ligand-binding domain-like"/>
    <property type="match status" value="1"/>
</dbReference>
<dbReference type="AlphaFoldDB" id="A0A3R7NXX8"/>
<dbReference type="OrthoDB" id="8638122at2"/>
<reference evidence="5" key="1">
    <citation type="submission" date="2018-05" db="EMBL/GenBank/DDBJ databases">
        <title>Reclassification of Methylarcula marina and Methylarcula terricola as Paracoccus methylarcula sp.nov., comb.nov. and Paracoccus terricola comb.nov.</title>
        <authorList>
            <person name="Shmareva M.N."/>
            <person name="Doronina N.V."/>
            <person name="Vasilenko O.V."/>
            <person name="Tarlachkov S.V."/>
            <person name="Trotsenko Y.A."/>
        </authorList>
    </citation>
    <scope>NUCLEOTIDE SEQUENCE [LARGE SCALE GENOMIC DNA]</scope>
    <source>
        <strain evidence="5">VKM B-2159</strain>
    </source>
</reference>
<dbReference type="SUPFAM" id="SSF46785">
    <property type="entry name" value="Winged helix' DNA-binding domain"/>
    <property type="match status" value="1"/>
</dbReference>
<dbReference type="Pfam" id="PF00392">
    <property type="entry name" value="GntR"/>
    <property type="match status" value="1"/>
</dbReference>
<dbReference type="InterPro" id="IPR036388">
    <property type="entry name" value="WH-like_DNA-bd_sf"/>
</dbReference>
<dbReference type="InterPro" id="IPR000524">
    <property type="entry name" value="Tscrpt_reg_HTH_GntR"/>
</dbReference>
<evidence type="ECO:0000313" key="5">
    <source>
        <dbReference type="EMBL" id="RNF34836.1"/>
    </source>
</evidence>
<dbReference type="Gene3D" id="1.10.10.10">
    <property type="entry name" value="Winged helix-like DNA-binding domain superfamily/Winged helix DNA-binding domain"/>
    <property type="match status" value="1"/>
</dbReference>
<dbReference type="EMBL" id="PXNQ02000004">
    <property type="protein sequence ID" value="RNF34836.1"/>
    <property type="molecule type" value="Genomic_DNA"/>
</dbReference>
<keyword evidence="1" id="KW-0805">Transcription regulation</keyword>
<sequence length="242" mass="27272">MNSSVKAALDLVRLSLPRDWSSASARIYGDLRQRILSLDLPPGTGLLRAELAAKYEVSQTPLRDALQRLEQDDLVRVIPQSRTMVTLIDIPKIHEASLLRVALETEVVRQLARQGAADVVGQGRSVIELQRGVAEDRTQLRLFQELDEYFHGILFTGLGHDNLRGLIRSRSGHLDRVRRLQVHSMEKLQSIISGHEAILRGIETRDELAAMGAMRDHLYKRPDWVEEFRATHAKYFAPAAAS</sequence>
<dbReference type="GO" id="GO:0003677">
    <property type="term" value="F:DNA binding"/>
    <property type="evidence" value="ECO:0007669"/>
    <property type="project" value="UniProtKB-KW"/>
</dbReference>
<evidence type="ECO:0000256" key="3">
    <source>
        <dbReference type="ARBA" id="ARBA00023163"/>
    </source>
</evidence>
<dbReference type="InterPro" id="IPR011711">
    <property type="entry name" value="GntR_C"/>
</dbReference>
<keyword evidence="3" id="KW-0804">Transcription</keyword>
<dbReference type="RefSeq" id="WP_106690817.1">
    <property type="nucleotide sequence ID" value="NZ_PXNQ02000004.1"/>
</dbReference>
<protein>
    <submittedName>
        <fullName evidence="5">GntR family transcriptional regulator</fullName>
    </submittedName>
</protein>
<dbReference type="Proteomes" id="UP000238137">
    <property type="component" value="Unassembled WGS sequence"/>
</dbReference>
<dbReference type="GO" id="GO:0003700">
    <property type="term" value="F:DNA-binding transcription factor activity"/>
    <property type="evidence" value="ECO:0007669"/>
    <property type="project" value="InterPro"/>
</dbReference>
<proteinExistence type="predicted"/>
<evidence type="ECO:0000256" key="2">
    <source>
        <dbReference type="ARBA" id="ARBA00023125"/>
    </source>
</evidence>
<dbReference type="InterPro" id="IPR008920">
    <property type="entry name" value="TF_FadR/GntR_C"/>
</dbReference>
<dbReference type="InterPro" id="IPR036390">
    <property type="entry name" value="WH_DNA-bd_sf"/>
</dbReference>
<keyword evidence="2" id="KW-0238">DNA-binding</keyword>
<dbReference type="SMART" id="SM00895">
    <property type="entry name" value="FCD"/>
    <property type="match status" value="1"/>
</dbReference>
<gene>
    <name evidence="5" type="ORF">A7A09_007450</name>
</gene>
<evidence type="ECO:0000313" key="6">
    <source>
        <dbReference type="Proteomes" id="UP000238137"/>
    </source>
</evidence>
<accession>A0A3R7NXX8</accession>
<comment type="caution">
    <text evidence="5">The sequence shown here is derived from an EMBL/GenBank/DDBJ whole genome shotgun (WGS) entry which is preliminary data.</text>
</comment>